<dbReference type="PANTHER" id="PTHR42928:SF5">
    <property type="entry name" value="BLR1237 PROTEIN"/>
    <property type="match status" value="1"/>
</dbReference>
<dbReference type="AlphaFoldDB" id="A0A6B2R2V5"/>
<name>A0A6B2R2V5_9BURK</name>
<evidence type="ECO:0000313" key="3">
    <source>
        <dbReference type="EMBL" id="NDY83387.1"/>
    </source>
</evidence>
<dbReference type="InterPro" id="IPR042100">
    <property type="entry name" value="Bug_dom1"/>
</dbReference>
<dbReference type="EMBL" id="JAAGRN010000005">
    <property type="protein sequence ID" value="NDY83387.1"/>
    <property type="molecule type" value="Genomic_DNA"/>
</dbReference>
<evidence type="ECO:0000256" key="1">
    <source>
        <dbReference type="ARBA" id="ARBA00006987"/>
    </source>
</evidence>
<dbReference type="Gene3D" id="3.40.190.150">
    <property type="entry name" value="Bordetella uptake gene, domain 1"/>
    <property type="match status" value="1"/>
</dbReference>
<dbReference type="RefSeq" id="WP_163654500.1">
    <property type="nucleotide sequence ID" value="NZ_JAAGRN010000005.1"/>
</dbReference>
<dbReference type="Gene3D" id="3.40.190.10">
    <property type="entry name" value="Periplasmic binding protein-like II"/>
    <property type="match status" value="1"/>
</dbReference>
<comment type="caution">
    <text evidence="3">The sequence shown here is derived from an EMBL/GenBank/DDBJ whole genome shotgun (WGS) entry which is preliminary data.</text>
</comment>
<protein>
    <submittedName>
        <fullName evidence="3">Tripartite tricarboxylate transporter substrate binding protein</fullName>
    </submittedName>
</protein>
<dbReference type="CDD" id="cd13578">
    <property type="entry name" value="PBP2_Bug27"/>
    <property type="match status" value="1"/>
</dbReference>
<keyword evidence="2" id="KW-0732">Signal</keyword>
<dbReference type="Pfam" id="PF03401">
    <property type="entry name" value="TctC"/>
    <property type="match status" value="1"/>
</dbReference>
<dbReference type="PIRSF" id="PIRSF017082">
    <property type="entry name" value="YflP"/>
    <property type="match status" value="1"/>
</dbReference>
<dbReference type="PANTHER" id="PTHR42928">
    <property type="entry name" value="TRICARBOXYLATE-BINDING PROTEIN"/>
    <property type="match status" value="1"/>
</dbReference>
<organism evidence="3">
    <name type="scientific">Sheuella amnicola</name>
    <dbReference type="NCBI Taxonomy" id="2707330"/>
    <lineage>
        <taxon>Bacteria</taxon>
        <taxon>Pseudomonadati</taxon>
        <taxon>Pseudomonadota</taxon>
        <taxon>Betaproteobacteria</taxon>
        <taxon>Burkholderiales</taxon>
        <taxon>Alcaligenaceae</taxon>
        <taxon>Sheuella</taxon>
    </lineage>
</organism>
<accession>A0A6B2R2V5</accession>
<evidence type="ECO:0000256" key="2">
    <source>
        <dbReference type="SAM" id="SignalP"/>
    </source>
</evidence>
<dbReference type="SUPFAM" id="SSF53850">
    <property type="entry name" value="Periplasmic binding protein-like II"/>
    <property type="match status" value="1"/>
</dbReference>
<sequence length="335" mass="35354">MKRRIFAKQCLQTAITLGLSLSGAVALSPIAVAQTAAKFPNQAITMVVPQAPGGTNDIVARLIAAELAEELKQPVIVANKTGAGGNIGTEQTKRATPDGYTLLMTVNSAQAINPSLYKSVGFDPVKDFAPITTIGSVPNVLLVNPNFPAKTLDEFIALIKANPGKYQYASAGNGTLNHLLGAMLDQRAGLKMEHIPYKGVGPAMVDVLGGQVPIVFASLPSSLANIRDGKLRALGVSTEKRNPALPDVPAIGEKIPGFGGDLWIALFGVAGTSPEVINTLYQATARVMQKPSVQKKLSDQGVELAFDTPDQLKARLEKDIVKWREIVNASGARVD</sequence>
<feature type="chain" id="PRO_5025374545" evidence="2">
    <location>
        <begin position="34"/>
        <end position="335"/>
    </location>
</feature>
<reference evidence="3" key="1">
    <citation type="submission" date="2020-02" db="EMBL/GenBank/DDBJ databases">
        <authorList>
            <person name="Chen W.-M."/>
        </authorList>
    </citation>
    <scope>NUCLEOTIDE SEQUENCE</scope>
    <source>
        <strain evidence="3">NBD-18</strain>
    </source>
</reference>
<proteinExistence type="inferred from homology"/>
<comment type="similarity">
    <text evidence="1">Belongs to the UPF0065 (bug) family.</text>
</comment>
<feature type="signal peptide" evidence="2">
    <location>
        <begin position="1"/>
        <end position="33"/>
    </location>
</feature>
<gene>
    <name evidence="3" type="ORF">G3I67_09110</name>
</gene>
<dbReference type="InterPro" id="IPR005064">
    <property type="entry name" value="BUG"/>
</dbReference>